<proteinExistence type="predicted"/>
<evidence type="ECO:0000313" key="3">
    <source>
        <dbReference type="Proteomes" id="UP000177187"/>
    </source>
</evidence>
<feature type="transmembrane region" description="Helical" evidence="1">
    <location>
        <begin position="108"/>
        <end position="130"/>
    </location>
</feature>
<comment type="caution">
    <text evidence="2">The sequence shown here is derived from an EMBL/GenBank/DDBJ whole genome shotgun (WGS) entry which is preliminary data.</text>
</comment>
<keyword evidence="1" id="KW-1133">Transmembrane helix</keyword>
<keyword evidence="1" id="KW-0472">Membrane</keyword>
<feature type="transmembrane region" description="Helical" evidence="1">
    <location>
        <begin position="71"/>
        <end position="96"/>
    </location>
</feature>
<protein>
    <submittedName>
        <fullName evidence="2">Uncharacterized protein</fullName>
    </submittedName>
</protein>
<keyword evidence="1" id="KW-0812">Transmembrane</keyword>
<dbReference type="AlphaFoldDB" id="A0A1F5EXD1"/>
<feature type="transmembrane region" description="Helical" evidence="1">
    <location>
        <begin position="38"/>
        <end position="59"/>
    </location>
</feature>
<dbReference type="STRING" id="1817816.A2Y64_08230"/>
<gene>
    <name evidence="2" type="ORF">A2Y64_08230</name>
</gene>
<feature type="transmembrane region" description="Helical" evidence="1">
    <location>
        <begin position="160"/>
        <end position="184"/>
    </location>
</feature>
<feature type="transmembrane region" description="Helical" evidence="1">
    <location>
        <begin position="12"/>
        <end position="32"/>
    </location>
</feature>
<evidence type="ECO:0000313" key="2">
    <source>
        <dbReference type="EMBL" id="OGD72025.1"/>
    </source>
</evidence>
<reference evidence="2 3" key="1">
    <citation type="journal article" date="2016" name="Nat. Commun.">
        <title>Thousands of microbial genomes shed light on interconnected biogeochemical processes in an aquifer system.</title>
        <authorList>
            <person name="Anantharaman K."/>
            <person name="Brown C.T."/>
            <person name="Hug L.A."/>
            <person name="Sharon I."/>
            <person name="Castelle C.J."/>
            <person name="Probst A.J."/>
            <person name="Thomas B.C."/>
            <person name="Singh A."/>
            <person name="Wilkins M.J."/>
            <person name="Karaoz U."/>
            <person name="Brodie E.L."/>
            <person name="Williams K.H."/>
            <person name="Hubbard S.S."/>
            <person name="Banfield J.F."/>
        </authorList>
    </citation>
    <scope>NUCLEOTIDE SEQUENCE [LARGE SCALE GENOMIC DNA]</scope>
</reference>
<sequence>MPALAIPLKRLFVRALVWAAPAALVPAIFTLITGGVPAGVAAGVWLAHLLRYAAALAVFGLVNPRSGRRPLGYLSGTVAGTLGAGFVMALAGLAFPGWLGAWTPVSRVLFEGAEAAIVGWCLAAAATAWGRTVWSPVLGLLLGTLVAGISSAWLPLPDGIWMAAFWGLRTLVEFAPLAVIYHLWARGAGTDEERNAL</sequence>
<evidence type="ECO:0000256" key="1">
    <source>
        <dbReference type="SAM" id="Phobius"/>
    </source>
</evidence>
<organism evidence="2 3">
    <name type="scientific">Candidatus Coatesbacteria bacterium RBG_13_66_14</name>
    <dbReference type="NCBI Taxonomy" id="1817816"/>
    <lineage>
        <taxon>Bacteria</taxon>
        <taxon>Candidatus Coatesiibacteriota</taxon>
    </lineage>
</organism>
<dbReference type="EMBL" id="MFAF01000134">
    <property type="protein sequence ID" value="OGD72025.1"/>
    <property type="molecule type" value="Genomic_DNA"/>
</dbReference>
<accession>A0A1F5EXD1</accession>
<dbReference type="Proteomes" id="UP000177187">
    <property type="component" value="Unassembled WGS sequence"/>
</dbReference>
<name>A0A1F5EXD1_9BACT</name>
<feature type="transmembrane region" description="Helical" evidence="1">
    <location>
        <begin position="137"/>
        <end position="154"/>
    </location>
</feature>